<feature type="region of interest" description="Disordered" evidence="6">
    <location>
        <begin position="105"/>
        <end position="126"/>
    </location>
</feature>
<dbReference type="AlphaFoldDB" id="A0A1Q3B037"/>
<feature type="compositionally biased region" description="Basic and acidic residues" evidence="6">
    <location>
        <begin position="105"/>
        <end position="125"/>
    </location>
</feature>
<evidence type="ECO:0000256" key="5">
    <source>
        <dbReference type="PROSITE-ProRule" id="PRU00175"/>
    </source>
</evidence>
<dbReference type="GO" id="GO:0008270">
    <property type="term" value="F:zinc ion binding"/>
    <property type="evidence" value="ECO:0007669"/>
    <property type="project" value="UniProtKB-KW"/>
</dbReference>
<proteinExistence type="predicted"/>
<dbReference type="SUPFAM" id="SSF57850">
    <property type="entry name" value="RING/U-box"/>
    <property type="match status" value="1"/>
</dbReference>
<dbReference type="InterPro" id="IPR013083">
    <property type="entry name" value="Znf_RING/FYVE/PHD"/>
</dbReference>
<dbReference type="PANTHER" id="PTHR22895">
    <property type="entry name" value="ARMADILLO REPEAT-CONTAINING PROTEIN 6"/>
    <property type="match status" value="1"/>
</dbReference>
<dbReference type="FunCoup" id="A0A1Q3B037">
    <property type="interactions" value="3384"/>
</dbReference>
<dbReference type="Gene3D" id="1.25.10.10">
    <property type="entry name" value="Leucine-rich Repeat Variant"/>
    <property type="match status" value="1"/>
</dbReference>
<evidence type="ECO:0000313" key="9">
    <source>
        <dbReference type="Proteomes" id="UP000187406"/>
    </source>
</evidence>
<dbReference type="PROSITE" id="PS50089">
    <property type="entry name" value="ZF_RING_2"/>
    <property type="match status" value="1"/>
</dbReference>
<name>A0A1Q3B037_CEPFO</name>
<dbReference type="PROSITE" id="PS00518">
    <property type="entry name" value="ZF_RING_1"/>
    <property type="match status" value="1"/>
</dbReference>
<dbReference type="InterPro" id="IPR017907">
    <property type="entry name" value="Znf_RING_CS"/>
</dbReference>
<keyword evidence="1" id="KW-0479">Metal-binding</keyword>
<evidence type="ECO:0000256" key="4">
    <source>
        <dbReference type="ARBA" id="ARBA00022833"/>
    </source>
</evidence>
<dbReference type="SMART" id="SM00185">
    <property type="entry name" value="ARM"/>
    <property type="match status" value="3"/>
</dbReference>
<dbReference type="PANTHER" id="PTHR22895:SF0">
    <property type="entry name" value="ARMADILLO REPEAT-CONTAINING PROTEIN 6"/>
    <property type="match status" value="1"/>
</dbReference>
<dbReference type="InterPro" id="IPR016024">
    <property type="entry name" value="ARM-type_fold"/>
</dbReference>
<keyword evidence="4" id="KW-0862">Zinc</keyword>
<feature type="domain" description="RING-type" evidence="7">
    <location>
        <begin position="132"/>
        <end position="175"/>
    </location>
</feature>
<comment type="caution">
    <text evidence="8">The sequence shown here is derived from an EMBL/GenBank/DDBJ whole genome shotgun (WGS) entry which is preliminary data.</text>
</comment>
<dbReference type="EMBL" id="BDDD01000198">
    <property type="protein sequence ID" value="GAV61371.1"/>
    <property type="molecule type" value="Genomic_DNA"/>
</dbReference>
<evidence type="ECO:0000256" key="3">
    <source>
        <dbReference type="ARBA" id="ARBA00022771"/>
    </source>
</evidence>
<dbReference type="InterPro" id="IPR000225">
    <property type="entry name" value="Armadillo"/>
</dbReference>
<keyword evidence="2" id="KW-0677">Repeat</keyword>
<keyword evidence="9" id="KW-1185">Reference proteome</keyword>
<dbReference type="SUPFAM" id="SSF48371">
    <property type="entry name" value="ARM repeat"/>
    <property type="match status" value="1"/>
</dbReference>
<evidence type="ECO:0000313" key="8">
    <source>
        <dbReference type="EMBL" id="GAV61371.1"/>
    </source>
</evidence>
<organism evidence="8 9">
    <name type="scientific">Cephalotus follicularis</name>
    <name type="common">Albany pitcher plant</name>
    <dbReference type="NCBI Taxonomy" id="3775"/>
    <lineage>
        <taxon>Eukaryota</taxon>
        <taxon>Viridiplantae</taxon>
        <taxon>Streptophyta</taxon>
        <taxon>Embryophyta</taxon>
        <taxon>Tracheophyta</taxon>
        <taxon>Spermatophyta</taxon>
        <taxon>Magnoliopsida</taxon>
        <taxon>eudicotyledons</taxon>
        <taxon>Gunneridae</taxon>
        <taxon>Pentapetalae</taxon>
        <taxon>rosids</taxon>
        <taxon>fabids</taxon>
        <taxon>Oxalidales</taxon>
        <taxon>Cephalotaceae</taxon>
        <taxon>Cephalotus</taxon>
    </lineage>
</organism>
<feature type="region of interest" description="Disordered" evidence="6">
    <location>
        <begin position="71"/>
        <end position="90"/>
    </location>
</feature>
<keyword evidence="3 5" id="KW-0863">Zinc-finger</keyword>
<reference evidence="9" key="1">
    <citation type="submission" date="2016-04" db="EMBL/GenBank/DDBJ databases">
        <title>Cephalotus genome sequencing.</title>
        <authorList>
            <person name="Fukushima K."/>
            <person name="Hasebe M."/>
            <person name="Fang X."/>
        </authorList>
    </citation>
    <scope>NUCLEOTIDE SEQUENCE [LARGE SCALE GENOMIC DNA]</scope>
    <source>
        <strain evidence="9">cv. St1</strain>
    </source>
</reference>
<feature type="compositionally biased region" description="Basic and acidic residues" evidence="6">
    <location>
        <begin position="71"/>
        <end position="88"/>
    </location>
</feature>
<dbReference type="STRING" id="3775.A0A1Q3B037"/>
<gene>
    <name evidence="8" type="ORF">CFOL_v3_04898</name>
</gene>
<sequence length="776" mass="85333">MESLKKCFGNSKTRRRNAVAIIRTTTEIENPSGDDSRKMKRENDIPCYGAVSERIGCIDDVEDYGEIKRQDDVSDGAVSERAENRENVEENGELVSEYVNGVVSSRDENRENAEEDFGERKRDDKAPDDDCCPICFGNFILPCKANCGHWYCASCILQFWNYSAACKPCKCPMCSRYIVKLTPEGSLQGQQEKELTELLKNVQRYNHLFTGGANGLIQKVRELPLFMKRMFWRMMDPDRPYSYYEVRLIAMTLTVLYEAFPFDFIPTGRFGIFSVFDCIAVALVIILRLVGDYRRRQLNQQEEMGPPNAVRTISQEAFDNLVKDNIEELEMDPTEALNDAIHTLTLQGVHLAGIVTCVPGEDSLRDNPVIACLDNLKELNSLSINPFGSEELDALVLLFDRLSEVCTSSIRGQGSGNAAIATKNGGIQLLCSLCAKIESGFAHILVSALKPLPFLIHDVQSTETFRVSGGPKIVVDILRDGKQNLDIINGCFAVVSAAATGNEVVKQSFMELKIDQLILQILSKHRNGSLHSLYDSIRILLTPDDSRVVASQVYGYARRFAKTGIAGALVDSLHAGLSSPSLVSATIALKAVAVNDEICKSIANSGGIDALLLCIDDSGEQGNGIVAITSCSLLSKLAGSDSNKTAIVEKGGMNRLIKLSARFFDNPFVLQEVMGVITVLSLRSPDNAARAIEAGAGDLAIEAMQKFPAAEQLQRNSCLMIRNLAVRNPEIRQGLQTLLLNNGVEMIIRKAKEKHQTCKAAATDALRDLGLDNYNT</sequence>
<dbReference type="InterPro" id="IPR011989">
    <property type="entry name" value="ARM-like"/>
</dbReference>
<accession>A0A1Q3B037</accession>
<dbReference type="InParanoid" id="A0A1Q3B037"/>
<dbReference type="SMART" id="SM00184">
    <property type="entry name" value="RING"/>
    <property type="match status" value="1"/>
</dbReference>
<evidence type="ECO:0000256" key="2">
    <source>
        <dbReference type="ARBA" id="ARBA00022737"/>
    </source>
</evidence>
<dbReference type="Proteomes" id="UP000187406">
    <property type="component" value="Unassembled WGS sequence"/>
</dbReference>
<dbReference type="OrthoDB" id="449062at2759"/>
<dbReference type="InterPro" id="IPR001841">
    <property type="entry name" value="Znf_RING"/>
</dbReference>
<protein>
    <submittedName>
        <fullName evidence="8">Zf-C3HC4 domain-containing protein</fullName>
    </submittedName>
</protein>
<evidence type="ECO:0000256" key="1">
    <source>
        <dbReference type="ARBA" id="ARBA00022723"/>
    </source>
</evidence>
<dbReference type="Gene3D" id="3.30.40.10">
    <property type="entry name" value="Zinc/RING finger domain, C3HC4 (zinc finger)"/>
    <property type="match status" value="1"/>
</dbReference>
<evidence type="ECO:0000259" key="7">
    <source>
        <dbReference type="PROSITE" id="PS50089"/>
    </source>
</evidence>
<evidence type="ECO:0000256" key="6">
    <source>
        <dbReference type="SAM" id="MobiDB-lite"/>
    </source>
</evidence>